<dbReference type="NCBIfam" id="TIGR02227">
    <property type="entry name" value="sigpep_I_bact"/>
    <property type="match status" value="1"/>
</dbReference>
<feature type="active site" evidence="6">
    <location>
        <position position="70"/>
    </location>
</feature>
<feature type="domain" description="Peptidase S26" evidence="8">
    <location>
        <begin position="41"/>
        <end position="250"/>
    </location>
</feature>
<evidence type="ECO:0000256" key="7">
    <source>
        <dbReference type="RuleBase" id="RU362042"/>
    </source>
</evidence>
<evidence type="ECO:0000256" key="2">
    <source>
        <dbReference type="ARBA" id="ARBA00009370"/>
    </source>
</evidence>
<sequence>MWLVAQRIISAAIGAAGIKKQEVREYMSVTSSTKSEGSLGETIRVIVHALLIALVIRTFLFQPFNIPSGSMKATLLVGDYLFVSKYSYGYSHYSFPLSPPLFSGRVFGSEPARGDIVVFRLPREDSTDYIKRVIGLPGDRIQMKEGLLYINDTPVKRERLSDFVGEDPCGSGATARVKRWKETLPNSVTYETLDCIDNNSLDDTPVYTVPAGHFFMMGDNRDNSTDSRVLSAVGYVPFENIVGRAQMIFFSIAEGEHAWMIWRWPTAVRWNRIFKIVR</sequence>
<proteinExistence type="inferred from homology"/>
<protein>
    <recommendedName>
        <fullName evidence="4 7">Signal peptidase I</fullName>
        <ecNumber evidence="3 7">3.4.21.89</ecNumber>
    </recommendedName>
</protein>
<dbReference type="InterPro" id="IPR019757">
    <property type="entry name" value="Pept_S26A_signal_pept_1_Lys-AS"/>
</dbReference>
<dbReference type="PANTHER" id="PTHR43390">
    <property type="entry name" value="SIGNAL PEPTIDASE I"/>
    <property type="match status" value="1"/>
</dbReference>
<dbReference type="CDD" id="cd06530">
    <property type="entry name" value="S26_SPase_I"/>
    <property type="match status" value="1"/>
</dbReference>
<dbReference type="AlphaFoldDB" id="A0A1M7URC8"/>
<dbReference type="Pfam" id="PF10502">
    <property type="entry name" value="Peptidase_S26"/>
    <property type="match status" value="1"/>
</dbReference>
<dbReference type="GO" id="GO:0004252">
    <property type="term" value="F:serine-type endopeptidase activity"/>
    <property type="evidence" value="ECO:0007669"/>
    <property type="project" value="InterPro"/>
</dbReference>
<dbReference type="EMBL" id="LT670849">
    <property type="protein sequence ID" value="SHN85571.1"/>
    <property type="molecule type" value="Genomic_DNA"/>
</dbReference>
<evidence type="ECO:0000256" key="6">
    <source>
        <dbReference type="PIRSR" id="PIRSR600223-1"/>
    </source>
</evidence>
<keyword evidence="7" id="KW-0645">Protease</keyword>
<reference evidence="10" key="1">
    <citation type="submission" date="2016-11" db="EMBL/GenBank/DDBJ databases">
        <authorList>
            <person name="Varghese N."/>
            <person name="Submissions S."/>
        </authorList>
    </citation>
    <scope>NUCLEOTIDE SEQUENCE [LARGE SCALE GENOMIC DNA]</scope>
    <source>
        <strain evidence="10">GAS401</strain>
    </source>
</reference>
<dbReference type="GO" id="GO:0016020">
    <property type="term" value="C:membrane"/>
    <property type="evidence" value="ECO:0007669"/>
    <property type="project" value="UniProtKB-SubCell"/>
</dbReference>
<name>A0A1M7URC8_9BRAD</name>
<gene>
    <name evidence="9" type="ORF">SAMN05444170_6348</name>
</gene>
<organism evidence="9 10">
    <name type="scientific">Bradyrhizobium erythrophlei</name>
    <dbReference type="NCBI Taxonomy" id="1437360"/>
    <lineage>
        <taxon>Bacteria</taxon>
        <taxon>Pseudomonadati</taxon>
        <taxon>Pseudomonadota</taxon>
        <taxon>Alphaproteobacteria</taxon>
        <taxon>Hyphomicrobiales</taxon>
        <taxon>Nitrobacteraceae</taxon>
        <taxon>Bradyrhizobium</taxon>
    </lineage>
</organism>
<dbReference type="PROSITE" id="PS00761">
    <property type="entry name" value="SPASE_I_3"/>
    <property type="match status" value="1"/>
</dbReference>
<dbReference type="InterPro" id="IPR000223">
    <property type="entry name" value="Pept_S26A_signal_pept_1"/>
</dbReference>
<evidence type="ECO:0000256" key="1">
    <source>
        <dbReference type="ARBA" id="ARBA00000677"/>
    </source>
</evidence>
<dbReference type="InterPro" id="IPR036286">
    <property type="entry name" value="LexA/Signal_pep-like_sf"/>
</dbReference>
<dbReference type="InterPro" id="IPR019758">
    <property type="entry name" value="Pept_S26A_signal_pept_1_CS"/>
</dbReference>
<dbReference type="EC" id="3.4.21.89" evidence="3 7"/>
<evidence type="ECO:0000313" key="9">
    <source>
        <dbReference type="EMBL" id="SHN85571.1"/>
    </source>
</evidence>
<comment type="subcellular location">
    <subcellularLocation>
        <location evidence="7">Membrane</location>
        <topology evidence="7">Single-pass type II membrane protein</topology>
    </subcellularLocation>
</comment>
<keyword evidence="10" id="KW-1185">Reference proteome</keyword>
<comment type="similarity">
    <text evidence="2 7">Belongs to the peptidase S26 family.</text>
</comment>
<dbReference type="PANTHER" id="PTHR43390:SF1">
    <property type="entry name" value="CHLOROPLAST PROCESSING PEPTIDASE"/>
    <property type="match status" value="1"/>
</dbReference>
<evidence type="ECO:0000259" key="8">
    <source>
        <dbReference type="Pfam" id="PF10502"/>
    </source>
</evidence>
<accession>A0A1M7URC8</accession>
<dbReference type="GO" id="GO:0009003">
    <property type="term" value="F:signal peptidase activity"/>
    <property type="evidence" value="ECO:0007669"/>
    <property type="project" value="UniProtKB-EC"/>
</dbReference>
<evidence type="ECO:0000256" key="4">
    <source>
        <dbReference type="ARBA" id="ARBA00019232"/>
    </source>
</evidence>
<dbReference type="Gene3D" id="2.10.109.10">
    <property type="entry name" value="Umud Fragment, subunit A"/>
    <property type="match status" value="1"/>
</dbReference>
<dbReference type="GO" id="GO:0006465">
    <property type="term" value="P:signal peptide processing"/>
    <property type="evidence" value="ECO:0007669"/>
    <property type="project" value="InterPro"/>
</dbReference>
<dbReference type="Proteomes" id="UP000184096">
    <property type="component" value="Chromosome I"/>
</dbReference>
<dbReference type="InterPro" id="IPR019533">
    <property type="entry name" value="Peptidase_S26"/>
</dbReference>
<keyword evidence="5 7" id="KW-0378">Hydrolase</keyword>
<feature type="active site" evidence="6">
    <location>
        <position position="131"/>
    </location>
</feature>
<dbReference type="PROSITE" id="PS00760">
    <property type="entry name" value="SPASE_I_2"/>
    <property type="match status" value="1"/>
</dbReference>
<dbReference type="PRINTS" id="PR00727">
    <property type="entry name" value="LEADERPTASE"/>
</dbReference>
<evidence type="ECO:0000256" key="3">
    <source>
        <dbReference type="ARBA" id="ARBA00013208"/>
    </source>
</evidence>
<comment type="catalytic activity">
    <reaction evidence="1 7">
        <text>Cleavage of hydrophobic, N-terminal signal or leader sequences from secreted and periplasmic proteins.</text>
        <dbReference type="EC" id="3.4.21.89"/>
    </reaction>
</comment>
<evidence type="ECO:0000313" key="10">
    <source>
        <dbReference type="Proteomes" id="UP000184096"/>
    </source>
</evidence>
<evidence type="ECO:0000256" key="5">
    <source>
        <dbReference type="ARBA" id="ARBA00022801"/>
    </source>
</evidence>
<dbReference type="SUPFAM" id="SSF51306">
    <property type="entry name" value="LexA/Signal peptidase"/>
    <property type="match status" value="1"/>
</dbReference>